<feature type="compositionally biased region" description="Basic and acidic residues" evidence="1">
    <location>
        <begin position="96"/>
        <end position="118"/>
    </location>
</feature>
<dbReference type="EMBL" id="CM007648">
    <property type="protein sequence ID" value="ONM22935.1"/>
    <property type="molecule type" value="Genomic_DNA"/>
</dbReference>
<dbReference type="IntAct" id="A0A1D6ETA1">
    <property type="interactions" value="1"/>
</dbReference>
<evidence type="ECO:0000256" key="2">
    <source>
        <dbReference type="SAM" id="Phobius"/>
    </source>
</evidence>
<dbReference type="OMA" id="RWHKDKF"/>
<dbReference type="AlphaFoldDB" id="A0A1D6ETA1"/>
<name>A0A1D6ETA1_MAIZE</name>
<protein>
    <submittedName>
        <fullName evidence="3">ATG8-interacting protein 1</fullName>
    </submittedName>
</protein>
<organism evidence="3">
    <name type="scientific">Zea mays</name>
    <name type="common">Maize</name>
    <dbReference type="NCBI Taxonomy" id="4577"/>
    <lineage>
        <taxon>Eukaryota</taxon>
        <taxon>Viridiplantae</taxon>
        <taxon>Streptophyta</taxon>
        <taxon>Embryophyta</taxon>
        <taxon>Tracheophyta</taxon>
        <taxon>Spermatophyta</taxon>
        <taxon>Magnoliopsida</taxon>
        <taxon>Liliopsida</taxon>
        <taxon>Poales</taxon>
        <taxon>Poaceae</taxon>
        <taxon>PACMAD clade</taxon>
        <taxon>Panicoideae</taxon>
        <taxon>Andropogonodae</taxon>
        <taxon>Andropogoneae</taxon>
        <taxon>Tripsacinae</taxon>
        <taxon>Zea</taxon>
    </lineage>
</organism>
<evidence type="ECO:0000256" key="1">
    <source>
        <dbReference type="SAM" id="MobiDB-lite"/>
    </source>
</evidence>
<feature type="compositionally biased region" description="Basic and acidic residues" evidence="1">
    <location>
        <begin position="398"/>
        <end position="410"/>
    </location>
</feature>
<dbReference type="InParanoid" id="A0A1D6ETA1"/>
<feature type="region of interest" description="Disordered" evidence="1">
    <location>
        <begin position="33"/>
        <end position="52"/>
    </location>
</feature>
<dbReference type="ExpressionAtlas" id="A0A1D6ETA1">
    <property type="expression patterns" value="baseline and differential"/>
</dbReference>
<accession>A0A1D6ETA1</accession>
<proteinExistence type="predicted"/>
<feature type="region of interest" description="Disordered" evidence="1">
    <location>
        <begin position="84"/>
        <end position="168"/>
    </location>
</feature>
<keyword evidence="2" id="KW-1133">Transmembrane helix</keyword>
<feature type="compositionally biased region" description="Basic and acidic residues" evidence="1">
    <location>
        <begin position="157"/>
        <end position="168"/>
    </location>
</feature>
<dbReference type="eggNOG" id="KOG1347">
    <property type="taxonomic scope" value="Eukaryota"/>
</dbReference>
<gene>
    <name evidence="3" type="ORF">ZEAMMB73_Zm00001d006162</name>
</gene>
<dbReference type="PANTHER" id="PTHR34797:SF1">
    <property type="entry name" value="ATG8-INTERACTING PROTEIN 2"/>
    <property type="match status" value="1"/>
</dbReference>
<dbReference type="PANTHER" id="PTHR34797">
    <property type="entry name" value="ATG8-INTERACTING PROTEIN 2"/>
    <property type="match status" value="1"/>
</dbReference>
<keyword evidence="2" id="KW-0812">Transmembrane</keyword>
<dbReference type="InterPro" id="IPR040304">
    <property type="entry name" value="ATG8-IP-1/2"/>
</dbReference>
<feature type="region of interest" description="Disordered" evidence="1">
    <location>
        <begin position="324"/>
        <end position="410"/>
    </location>
</feature>
<keyword evidence="2" id="KW-0472">Membrane</keyword>
<reference evidence="3" key="1">
    <citation type="submission" date="2015-12" db="EMBL/GenBank/DDBJ databases">
        <title>Update maize B73 reference genome by single molecule sequencing technologies.</title>
        <authorList>
            <consortium name="Maize Genome Sequencing Project"/>
            <person name="Ware D."/>
        </authorList>
    </citation>
    <scope>NUCLEOTIDE SEQUENCE [LARGE SCALE GENOMIC DNA]</scope>
    <source>
        <tissue evidence="3">Seedling</tissue>
    </source>
</reference>
<dbReference type="PaxDb" id="4577-GRMZM2G703307_P01"/>
<feature type="compositionally biased region" description="Basic and acidic residues" evidence="1">
    <location>
        <begin position="337"/>
        <end position="359"/>
    </location>
</feature>
<dbReference type="STRING" id="4577.A0A1D6ETA1"/>
<feature type="transmembrane region" description="Helical" evidence="2">
    <location>
        <begin position="197"/>
        <end position="216"/>
    </location>
</feature>
<sequence length="623" mass="68167">MSDNEKLVGEGTTRRGADWEVVTLTASAYEAAPGPVGTEVKPVNEDQERSSSDALLMSDHFVFPPSEHENLPIQTSFDEIHAEKDVQKPSTSVEDYSIKNDVGSERVQFDDEGKHLSDDDVEMKDDTPGYGSSHAEDDAHGFVAHGDGIESGEDFDEKSGHPLELSDSKSCDTGASCKCWLKKHMTCLYNQTKETNAIWSVVVAAALVGIVILGRWHKDKFHLNQLKWCSGSAVRYIRFVDMSDNEKLVGEGTTRRGADWEVVTLTASAYEAAPGPVGTEVKPVNEDQERSSSDALLMSDHFVFPPSEHENLPIQTSFDEIHAEKDVQKPSTSVEDYSIKNDVGSERVQFDDEGKHLSDDDVEMKDDTPGYGSSHAEDDAHGFVAHGDGIESGEDFDEKSGHPLELSDSKSCDTGASCKCWLKKHMTCLYNQTKETNAIWSVVVAAALVGIVILGRWHKDKFHLNQLKWCSGSAVSAAHVPALAAAALHCLLIPPLQLSWASASCTSIPIAPRNSLTRSWASFTSSLCESGLVMFRWHFPGRVHVSPLHPPWALAYVRSHGLVLPKCQFTSANGWSSSLLHQLAKGAPVQLGKDNRGRLQAQAISVCNLTDFRNVIQGNANLE</sequence>
<evidence type="ECO:0000313" key="3">
    <source>
        <dbReference type="EMBL" id="ONM22935.1"/>
    </source>
</evidence>
<feature type="transmembrane region" description="Helical" evidence="2">
    <location>
        <begin position="438"/>
        <end position="457"/>
    </location>
</feature>
<feature type="compositionally biased region" description="Basic and acidic residues" evidence="1">
    <location>
        <begin position="42"/>
        <end position="51"/>
    </location>
</feature>